<dbReference type="EMBL" id="VSSQ01003481">
    <property type="protein sequence ID" value="MPM20912.1"/>
    <property type="molecule type" value="Genomic_DNA"/>
</dbReference>
<reference evidence="2" key="1">
    <citation type="submission" date="2019-08" db="EMBL/GenBank/DDBJ databases">
        <authorList>
            <person name="Kucharzyk K."/>
            <person name="Murdoch R.W."/>
            <person name="Higgins S."/>
            <person name="Loffler F."/>
        </authorList>
    </citation>
    <scope>NUCLEOTIDE SEQUENCE</scope>
</reference>
<comment type="caution">
    <text evidence="2">The sequence shown here is derived from an EMBL/GenBank/DDBJ whole genome shotgun (WGS) entry which is preliminary data.</text>
</comment>
<feature type="region of interest" description="Disordered" evidence="1">
    <location>
        <begin position="38"/>
        <end position="100"/>
    </location>
</feature>
<evidence type="ECO:0000256" key="1">
    <source>
        <dbReference type="SAM" id="MobiDB-lite"/>
    </source>
</evidence>
<dbReference type="AlphaFoldDB" id="A0A644XXD0"/>
<proteinExistence type="predicted"/>
<evidence type="ECO:0000313" key="2">
    <source>
        <dbReference type="EMBL" id="MPM20912.1"/>
    </source>
</evidence>
<feature type="compositionally biased region" description="Basic residues" evidence="1">
    <location>
        <begin position="48"/>
        <end position="77"/>
    </location>
</feature>
<accession>A0A644XXD0</accession>
<gene>
    <name evidence="2" type="ORF">SDC9_67350</name>
</gene>
<name>A0A644XXD0_9ZZZZ</name>
<organism evidence="2">
    <name type="scientific">bioreactor metagenome</name>
    <dbReference type="NCBI Taxonomy" id="1076179"/>
    <lineage>
        <taxon>unclassified sequences</taxon>
        <taxon>metagenomes</taxon>
        <taxon>ecological metagenomes</taxon>
    </lineage>
</organism>
<feature type="region of interest" description="Disordered" evidence="1">
    <location>
        <begin position="1"/>
        <end position="21"/>
    </location>
</feature>
<protein>
    <submittedName>
        <fullName evidence="2">Uncharacterized protein</fullName>
    </submittedName>
</protein>
<sequence>MRRHATAQDGRAQHHGHARHPELGDHEVFAAVQNVRQRAAGQAQQEHRRSRCGLHQRHQHGRTGQRGHQPSRGHIVHPHAGVGHDPGAPEHAEHRHRQRRERRLRCTLGGAAFELGCGSGFSLIGLRAVFMRGSLTGIVVVGVRLARVFGCGDRVVGRLWWHVVGNVASYLFSRQCAYPVDFRNSEKPKGGIQALVYSLFQSLGDGRASPAF</sequence>